<keyword evidence="3" id="KW-0862">Zinc</keyword>
<dbReference type="PANTHER" id="PTHR31251:SF169">
    <property type="entry name" value="SQUAMOSA PROMOTER-BINDING-LIKE PROTEIN 8"/>
    <property type="match status" value="1"/>
</dbReference>
<accession>A0A2P6TMI6</accession>
<evidence type="ECO:0000259" key="4">
    <source>
        <dbReference type="PROSITE" id="PS51141"/>
    </source>
</evidence>
<dbReference type="AlphaFoldDB" id="A0A2P6TMI6"/>
<protein>
    <submittedName>
        <fullName evidence="5">Squamosa promoter-binding 3</fullName>
    </submittedName>
</protein>
<evidence type="ECO:0000313" key="5">
    <source>
        <dbReference type="EMBL" id="PRW45559.1"/>
    </source>
</evidence>
<dbReference type="PANTHER" id="PTHR31251">
    <property type="entry name" value="SQUAMOSA PROMOTER-BINDING-LIKE PROTEIN 4"/>
    <property type="match status" value="1"/>
</dbReference>
<reference evidence="5 6" key="1">
    <citation type="journal article" date="2018" name="Plant J.">
        <title>Genome sequences of Chlorella sorokiniana UTEX 1602 and Micractinium conductrix SAG 241.80: implications to maltose excretion by a green alga.</title>
        <authorList>
            <person name="Arriola M.B."/>
            <person name="Velmurugan N."/>
            <person name="Zhang Y."/>
            <person name="Plunkett M.H."/>
            <person name="Hondzo H."/>
            <person name="Barney B.M."/>
        </authorList>
    </citation>
    <scope>NUCLEOTIDE SEQUENCE [LARGE SCALE GENOMIC DNA]</scope>
    <source>
        <strain evidence="6">UTEX 1602</strain>
    </source>
</reference>
<dbReference type="InterPro" id="IPR036893">
    <property type="entry name" value="SBP_sf"/>
</dbReference>
<dbReference type="Gene3D" id="4.10.1100.10">
    <property type="entry name" value="Transcription factor, SBP-box domain"/>
    <property type="match status" value="1"/>
</dbReference>
<dbReference type="SUPFAM" id="SSF103612">
    <property type="entry name" value="SBT domain"/>
    <property type="match status" value="1"/>
</dbReference>
<gene>
    <name evidence="5" type="ORF">C2E21_6024</name>
</gene>
<sequence length="128" mass="13951">MAASAAQSDLAAEQWICSGVSNASRKRRGCHSCQVPGCTADLSSLRRYFRRQRICVQHAQADAVPDGRGSLARFCQQCTRLEPLEAFYGRRRSCRASLARRQQRLADGKAAAQAHGRSTAAAWLAAAE</sequence>
<evidence type="ECO:0000256" key="1">
    <source>
        <dbReference type="ARBA" id="ARBA00022723"/>
    </source>
</evidence>
<dbReference type="GO" id="GO:0008270">
    <property type="term" value="F:zinc ion binding"/>
    <property type="evidence" value="ECO:0007669"/>
    <property type="project" value="UniProtKB-KW"/>
</dbReference>
<dbReference type="EMBL" id="LHPG02000011">
    <property type="protein sequence ID" value="PRW45559.1"/>
    <property type="molecule type" value="Genomic_DNA"/>
</dbReference>
<dbReference type="OrthoDB" id="515128at2759"/>
<comment type="caution">
    <text evidence="5">The sequence shown here is derived from an EMBL/GenBank/DDBJ whole genome shotgun (WGS) entry which is preliminary data.</text>
</comment>
<name>A0A2P6TMI6_CHLSO</name>
<dbReference type="GO" id="GO:0005634">
    <property type="term" value="C:nucleus"/>
    <property type="evidence" value="ECO:0007669"/>
    <property type="project" value="InterPro"/>
</dbReference>
<evidence type="ECO:0000256" key="2">
    <source>
        <dbReference type="ARBA" id="ARBA00022771"/>
    </source>
</evidence>
<proteinExistence type="predicted"/>
<organism evidence="5 6">
    <name type="scientific">Chlorella sorokiniana</name>
    <name type="common">Freshwater green alga</name>
    <dbReference type="NCBI Taxonomy" id="3076"/>
    <lineage>
        <taxon>Eukaryota</taxon>
        <taxon>Viridiplantae</taxon>
        <taxon>Chlorophyta</taxon>
        <taxon>core chlorophytes</taxon>
        <taxon>Trebouxiophyceae</taxon>
        <taxon>Chlorellales</taxon>
        <taxon>Chlorellaceae</taxon>
        <taxon>Chlorella clade</taxon>
        <taxon>Chlorella</taxon>
    </lineage>
</organism>
<dbReference type="GO" id="GO:0003677">
    <property type="term" value="F:DNA binding"/>
    <property type="evidence" value="ECO:0007669"/>
    <property type="project" value="InterPro"/>
</dbReference>
<dbReference type="InterPro" id="IPR044817">
    <property type="entry name" value="SBP-like"/>
</dbReference>
<evidence type="ECO:0000256" key="3">
    <source>
        <dbReference type="ARBA" id="ARBA00022833"/>
    </source>
</evidence>
<evidence type="ECO:0000313" key="6">
    <source>
        <dbReference type="Proteomes" id="UP000239899"/>
    </source>
</evidence>
<dbReference type="Proteomes" id="UP000239899">
    <property type="component" value="Unassembled WGS sequence"/>
</dbReference>
<dbReference type="Pfam" id="PF03110">
    <property type="entry name" value="SBP"/>
    <property type="match status" value="1"/>
</dbReference>
<dbReference type="InterPro" id="IPR004333">
    <property type="entry name" value="SBP_dom"/>
</dbReference>
<keyword evidence="6" id="KW-1185">Reference proteome</keyword>
<keyword evidence="2" id="KW-0863">Zinc-finger</keyword>
<dbReference type="PROSITE" id="PS51141">
    <property type="entry name" value="ZF_SBP"/>
    <property type="match status" value="1"/>
</dbReference>
<keyword evidence="1" id="KW-0479">Metal-binding</keyword>
<feature type="domain" description="SBP-type" evidence="4">
    <location>
        <begin position="30"/>
        <end position="108"/>
    </location>
</feature>